<dbReference type="OrthoDB" id="6132182at2759"/>
<dbReference type="WBParaSite" id="ECPE_0000090801-mRNA-1">
    <property type="protein sequence ID" value="ECPE_0000090801-mRNA-1"/>
    <property type="gene ID" value="ECPE_0000090801"/>
</dbReference>
<accession>A0A183A1S3</accession>
<dbReference type="Proteomes" id="UP000272942">
    <property type="component" value="Unassembled WGS sequence"/>
</dbReference>
<proteinExistence type="predicted"/>
<evidence type="ECO:0000313" key="2">
    <source>
        <dbReference type="Proteomes" id="UP000272942"/>
    </source>
</evidence>
<evidence type="ECO:0000313" key="3">
    <source>
        <dbReference type="WBParaSite" id="ECPE_0000090801-mRNA-1"/>
    </source>
</evidence>
<gene>
    <name evidence="1" type="ORF">ECPE_LOCUS908</name>
</gene>
<reference evidence="1 2" key="2">
    <citation type="submission" date="2018-11" db="EMBL/GenBank/DDBJ databases">
        <authorList>
            <consortium name="Pathogen Informatics"/>
        </authorList>
    </citation>
    <scope>NUCLEOTIDE SEQUENCE [LARGE SCALE GENOMIC DNA]</scope>
    <source>
        <strain evidence="1 2">Egypt</strain>
    </source>
</reference>
<sequence>MWHRKYKPSVKVFPKKGVRPGHARDDFMIAIYPLARNGDMFVDSTSLGYDYDNPDAVGFWEQNGRGLVVLH</sequence>
<dbReference type="EMBL" id="UZAN01004034">
    <property type="protein sequence ID" value="VDP30815.1"/>
    <property type="molecule type" value="Genomic_DNA"/>
</dbReference>
<evidence type="ECO:0000313" key="1">
    <source>
        <dbReference type="EMBL" id="VDP30815.1"/>
    </source>
</evidence>
<keyword evidence="2" id="KW-1185">Reference proteome</keyword>
<reference evidence="3" key="1">
    <citation type="submission" date="2016-06" db="UniProtKB">
        <authorList>
            <consortium name="WormBaseParasite"/>
        </authorList>
    </citation>
    <scope>IDENTIFICATION</scope>
</reference>
<dbReference type="AlphaFoldDB" id="A0A183A1S3"/>
<organism evidence="3">
    <name type="scientific">Echinostoma caproni</name>
    <dbReference type="NCBI Taxonomy" id="27848"/>
    <lineage>
        <taxon>Eukaryota</taxon>
        <taxon>Metazoa</taxon>
        <taxon>Spiralia</taxon>
        <taxon>Lophotrochozoa</taxon>
        <taxon>Platyhelminthes</taxon>
        <taxon>Trematoda</taxon>
        <taxon>Digenea</taxon>
        <taxon>Plagiorchiida</taxon>
        <taxon>Echinostomata</taxon>
        <taxon>Echinostomatoidea</taxon>
        <taxon>Echinostomatidae</taxon>
        <taxon>Echinostoma</taxon>
    </lineage>
</organism>
<protein>
    <submittedName>
        <fullName evidence="3">Transposase</fullName>
    </submittedName>
</protein>
<name>A0A183A1S3_9TREM</name>